<comment type="caution">
    <text evidence="3">The sequence shown here is derived from an EMBL/GenBank/DDBJ whole genome shotgun (WGS) entry which is preliminary data.</text>
</comment>
<evidence type="ECO:0000313" key="3">
    <source>
        <dbReference type="EMBL" id="KAL1881485.1"/>
    </source>
</evidence>
<evidence type="ECO:0000256" key="1">
    <source>
        <dbReference type="SAM" id="MobiDB-lite"/>
    </source>
</evidence>
<reference evidence="3 4" key="1">
    <citation type="journal article" date="2024" name="Commun. Biol.">
        <title>Comparative genomic analysis of thermophilic fungi reveals convergent evolutionary adaptations and gene losses.</title>
        <authorList>
            <person name="Steindorff A.S."/>
            <person name="Aguilar-Pontes M.V."/>
            <person name="Robinson A.J."/>
            <person name="Andreopoulos B."/>
            <person name="LaButti K."/>
            <person name="Kuo A."/>
            <person name="Mondo S."/>
            <person name="Riley R."/>
            <person name="Otillar R."/>
            <person name="Haridas S."/>
            <person name="Lipzen A."/>
            <person name="Grimwood J."/>
            <person name="Schmutz J."/>
            <person name="Clum A."/>
            <person name="Reid I.D."/>
            <person name="Moisan M.C."/>
            <person name="Butler G."/>
            <person name="Nguyen T.T.M."/>
            <person name="Dewar K."/>
            <person name="Conant G."/>
            <person name="Drula E."/>
            <person name="Henrissat B."/>
            <person name="Hansel C."/>
            <person name="Singer S."/>
            <person name="Hutchinson M.I."/>
            <person name="de Vries R.P."/>
            <person name="Natvig D.O."/>
            <person name="Powell A.J."/>
            <person name="Tsang A."/>
            <person name="Grigoriev I.V."/>
        </authorList>
    </citation>
    <scope>NUCLEOTIDE SEQUENCE [LARGE SCALE GENOMIC DNA]</scope>
    <source>
        <strain evidence="3 4">ATCC 24622</strain>
    </source>
</reference>
<accession>A0ABR3XZM6</accession>
<keyword evidence="2" id="KW-0472">Membrane</keyword>
<feature type="region of interest" description="Disordered" evidence="1">
    <location>
        <begin position="95"/>
        <end position="147"/>
    </location>
</feature>
<keyword evidence="2" id="KW-1133">Transmembrane helix</keyword>
<dbReference type="Proteomes" id="UP001586593">
    <property type="component" value="Unassembled WGS sequence"/>
</dbReference>
<feature type="compositionally biased region" description="Polar residues" evidence="1">
    <location>
        <begin position="12"/>
        <end position="28"/>
    </location>
</feature>
<organism evidence="3 4">
    <name type="scientific">Phialemonium thermophilum</name>
    <dbReference type="NCBI Taxonomy" id="223376"/>
    <lineage>
        <taxon>Eukaryota</taxon>
        <taxon>Fungi</taxon>
        <taxon>Dikarya</taxon>
        <taxon>Ascomycota</taxon>
        <taxon>Pezizomycotina</taxon>
        <taxon>Sordariomycetes</taxon>
        <taxon>Sordariomycetidae</taxon>
        <taxon>Cephalothecales</taxon>
        <taxon>Cephalothecaceae</taxon>
        <taxon>Phialemonium</taxon>
    </lineage>
</organism>
<evidence type="ECO:0000313" key="4">
    <source>
        <dbReference type="Proteomes" id="UP001586593"/>
    </source>
</evidence>
<feature type="compositionally biased region" description="Polar residues" evidence="1">
    <location>
        <begin position="111"/>
        <end position="133"/>
    </location>
</feature>
<proteinExistence type="predicted"/>
<feature type="transmembrane region" description="Helical" evidence="2">
    <location>
        <begin position="196"/>
        <end position="218"/>
    </location>
</feature>
<keyword evidence="2" id="KW-0812">Transmembrane</keyword>
<keyword evidence="4" id="KW-1185">Reference proteome</keyword>
<gene>
    <name evidence="3" type="ORF">VTK73DRAFT_3547</name>
</gene>
<dbReference type="EMBL" id="JAZHXJ010000021">
    <property type="protein sequence ID" value="KAL1881485.1"/>
    <property type="molecule type" value="Genomic_DNA"/>
</dbReference>
<name>A0ABR3XZM6_9PEZI</name>
<sequence>MPSAAKDEEQPLLQNRTTCSPDELSQITGDNLDLSPSTDSVQTAVYHVSGLGGSYGSTAETGVLPFRRQTGGHIEVSQREGRPGISRTQATGLTVSIPSPLHGPHGEYTEGDTTPINSSVTPYPDDTSSTQPEVSARHLSNHGRNHGAISYQPDQHYVLWHGNEIRHYDLPSRPFRSVTPMPGAERPLPENLMVHLVFNLLLAALCVVIMMYVWLFTLRTPAKGPHGRESG</sequence>
<protein>
    <submittedName>
        <fullName evidence="3">Uncharacterized protein</fullName>
    </submittedName>
</protein>
<evidence type="ECO:0000256" key="2">
    <source>
        <dbReference type="SAM" id="Phobius"/>
    </source>
</evidence>
<feature type="region of interest" description="Disordered" evidence="1">
    <location>
        <begin position="1"/>
        <end position="28"/>
    </location>
</feature>